<dbReference type="Proteomes" id="UP001195660">
    <property type="component" value="Unassembled WGS sequence"/>
</dbReference>
<dbReference type="SUPFAM" id="SSF141371">
    <property type="entry name" value="PilZ domain-like"/>
    <property type="match status" value="1"/>
</dbReference>
<name>A0ABS2CG30_9NEIS</name>
<evidence type="ECO:0000259" key="1">
    <source>
        <dbReference type="Pfam" id="PF07238"/>
    </source>
</evidence>
<dbReference type="InterPro" id="IPR009875">
    <property type="entry name" value="PilZ_domain"/>
</dbReference>
<evidence type="ECO:0000313" key="3">
    <source>
        <dbReference type="Proteomes" id="UP001195660"/>
    </source>
</evidence>
<sequence>MMAMSQIQPKKDSAVELELSQQLVSSPYLQEGKTVFMSLPQQSATQLRAQVVQVIAGQSLLIRPLAKADQLDVRVKFNSASTLHIRMAVANGVLCFDSNAQLLPQQAHWTIALQWPEQIRVEQSRNYPRVALQQAILLERTGDMRRRAMMLNLSEQGMQVEYHAPLGLIGEELKLLLVLPFETGSLTVEAKAIIRSKFSEISEDHVLHGLEFSHLSDAANKTIRRYMQERLSGQNDGSMPS</sequence>
<evidence type="ECO:0000313" key="2">
    <source>
        <dbReference type="EMBL" id="MBM5572650.1"/>
    </source>
</evidence>
<dbReference type="Gene3D" id="2.40.10.220">
    <property type="entry name" value="predicted glycosyltransferase like domains"/>
    <property type="match status" value="1"/>
</dbReference>
<dbReference type="EMBL" id="WOFE01000009">
    <property type="protein sequence ID" value="MBM5572650.1"/>
    <property type="molecule type" value="Genomic_DNA"/>
</dbReference>
<organism evidence="2 3">
    <name type="scientific">Deefgea chitinilytica</name>
    <dbReference type="NCBI Taxonomy" id="570276"/>
    <lineage>
        <taxon>Bacteria</taxon>
        <taxon>Pseudomonadati</taxon>
        <taxon>Pseudomonadota</taxon>
        <taxon>Betaproteobacteria</taxon>
        <taxon>Neisseriales</taxon>
        <taxon>Chitinibacteraceae</taxon>
        <taxon>Deefgea</taxon>
    </lineage>
</organism>
<keyword evidence="3" id="KW-1185">Reference proteome</keyword>
<accession>A0ABS2CG30</accession>
<reference evidence="2 3" key="1">
    <citation type="submission" date="2019-11" db="EMBL/GenBank/DDBJ databases">
        <title>Novel Deefgea species.</title>
        <authorList>
            <person name="Han J.-H."/>
        </authorList>
    </citation>
    <scope>NUCLEOTIDE SEQUENCE [LARGE SCALE GENOMIC DNA]</scope>
    <source>
        <strain evidence="2 3">LMG 24817</strain>
    </source>
</reference>
<gene>
    <name evidence="2" type="ORF">GM173_13835</name>
</gene>
<comment type="caution">
    <text evidence="2">The sequence shown here is derived from an EMBL/GenBank/DDBJ whole genome shotgun (WGS) entry which is preliminary data.</text>
</comment>
<dbReference type="Pfam" id="PF07238">
    <property type="entry name" value="PilZ"/>
    <property type="match status" value="1"/>
</dbReference>
<protein>
    <recommendedName>
        <fullName evidence="1">PilZ domain-containing protein</fullName>
    </recommendedName>
</protein>
<proteinExistence type="predicted"/>
<feature type="domain" description="PilZ" evidence="1">
    <location>
        <begin position="123"/>
        <end position="228"/>
    </location>
</feature>